<dbReference type="SUPFAM" id="SSF51445">
    <property type="entry name" value="(Trans)glycosidases"/>
    <property type="match status" value="1"/>
</dbReference>
<gene>
    <name evidence="2" type="ORF">PAT3040_00784</name>
</gene>
<dbReference type="PANTHER" id="PTHR12631">
    <property type="entry name" value="ALPHA-L-IDURONIDASE"/>
    <property type="match status" value="1"/>
</dbReference>
<feature type="domain" description="SLH" evidence="1">
    <location>
        <begin position="1566"/>
        <end position="1626"/>
    </location>
</feature>
<dbReference type="Pfam" id="PF00395">
    <property type="entry name" value="SLH"/>
    <property type="match status" value="3"/>
</dbReference>
<dbReference type="InterPro" id="IPR017853">
    <property type="entry name" value="GH"/>
</dbReference>
<dbReference type="PANTHER" id="PTHR12631:SF10">
    <property type="entry name" value="BETA-XYLOSIDASE-LIKE PROTEIN-RELATED"/>
    <property type="match status" value="1"/>
</dbReference>
<name>A0A2R5EIC2_9BACL</name>
<dbReference type="SUPFAM" id="SSF49344">
    <property type="entry name" value="CBD9-like"/>
    <property type="match status" value="1"/>
</dbReference>
<dbReference type="EMBL" id="BDQX01000039">
    <property type="protein sequence ID" value="GBG06267.1"/>
    <property type="molecule type" value="Genomic_DNA"/>
</dbReference>
<dbReference type="Gene3D" id="2.60.40.1190">
    <property type="match status" value="1"/>
</dbReference>
<keyword evidence="3" id="KW-1185">Reference proteome</keyword>
<dbReference type="CDD" id="cd09621">
    <property type="entry name" value="CBM9_like_5"/>
    <property type="match status" value="1"/>
</dbReference>
<dbReference type="Pfam" id="PF17963">
    <property type="entry name" value="Big_9"/>
    <property type="match status" value="1"/>
</dbReference>
<evidence type="ECO:0000313" key="2">
    <source>
        <dbReference type="EMBL" id="GBG06267.1"/>
    </source>
</evidence>
<dbReference type="Gene3D" id="3.20.20.80">
    <property type="entry name" value="Glycosidases"/>
    <property type="match status" value="1"/>
</dbReference>
<dbReference type="Pfam" id="PF11790">
    <property type="entry name" value="Glyco_hydro_cc"/>
    <property type="match status" value="1"/>
</dbReference>
<feature type="domain" description="SLH" evidence="1">
    <location>
        <begin position="1628"/>
        <end position="1683"/>
    </location>
</feature>
<accession>A0A2R5EIC2</accession>
<reference evidence="2 3" key="1">
    <citation type="submission" date="2017-08" db="EMBL/GenBank/DDBJ databases">
        <title>Substantial Increase in Enzyme Production by Combined Drug-Resistance Mutations in Paenibacillus agaridevorans.</title>
        <authorList>
            <person name="Tanaka Y."/>
            <person name="Funane K."/>
            <person name="Hosaka T."/>
            <person name="Shiwa Y."/>
            <person name="Fujita N."/>
            <person name="Miyazaki T."/>
            <person name="Yoshikawa H."/>
            <person name="Murakami K."/>
            <person name="Kasahara K."/>
            <person name="Inaoka T."/>
            <person name="Hiraga Y."/>
            <person name="Ochi K."/>
        </authorList>
    </citation>
    <scope>NUCLEOTIDE SEQUENCE [LARGE SCALE GENOMIC DNA]</scope>
    <source>
        <strain evidence="2 3">T-3040</strain>
    </source>
</reference>
<evidence type="ECO:0000259" key="1">
    <source>
        <dbReference type="PROSITE" id="PS51272"/>
    </source>
</evidence>
<comment type="caution">
    <text evidence="2">The sequence shown here is derived from an EMBL/GenBank/DDBJ whole genome shotgun (WGS) entry which is preliminary data.</text>
</comment>
<protein>
    <recommendedName>
        <fullName evidence="1">SLH domain-containing protein</fullName>
    </recommendedName>
</protein>
<dbReference type="InterPro" id="IPR051923">
    <property type="entry name" value="Glycosyl_Hydrolase_39"/>
</dbReference>
<dbReference type="GO" id="GO:0030246">
    <property type="term" value="F:carbohydrate binding"/>
    <property type="evidence" value="ECO:0007669"/>
    <property type="project" value="InterPro"/>
</dbReference>
<organism evidence="2 3">
    <name type="scientific">Paenibacillus agaridevorans</name>
    <dbReference type="NCBI Taxonomy" id="171404"/>
    <lineage>
        <taxon>Bacteria</taxon>
        <taxon>Bacillati</taxon>
        <taxon>Bacillota</taxon>
        <taxon>Bacilli</taxon>
        <taxon>Bacillales</taxon>
        <taxon>Paenibacillaceae</taxon>
        <taxon>Paenibacillus</taxon>
    </lineage>
</organism>
<dbReference type="Gene3D" id="2.60.40.2810">
    <property type="match status" value="1"/>
</dbReference>
<sequence length="1683" mass="186343">MLLCTVLINPFMDAAAFRAYAAEQLEEVQISGFETDEEVWQFGLGDGAGAQGSFVRDGNESSEGTYSGKLSGNFEAGGKFVVLSRGFLPVDMKSLSFRIKTSDINKITIRLKDAKGQVHQQTIELQATEDWQTVDVTEFDRGLGYLSFGSGTPGVWNGPADRMEFLLEKSRLTGGKMGGTVWIDDIKVMAEPQQELWKSEVGSFDRTIDLWELAFGMEFPGANGEFIRDSAQVKSGVYSGKLSGDFSNGGKYLSLGRDLPSIALKKLEFWAKTSDAQWVTLRIKDGSGQVHQQKVTLTPNGQWAKVEVLKFNGGRDYFSFGGANDQKWHDPVQRVEVLMEQSSFVNGKLSGDIWIDQVEMTSEFPELSVQQTQLGNIFLDNEPVTLQVATQGSTVHWSVYDHLEQEVLEGSESVHDHLLDLTIPLQSYGYYTVTIQAEKDGLPIAETEVSLARLSAEDPTLAEDSPFGISTHLAWVKEGWSTELSKLIRRAGAKNFRDEITWESLEYEKGKYRKPANRDAFMKRTLEDDLKPFIILNYTNPFYDQNSTPYTNEGREGYANYGVALLDLYGNQIESIEVYNEFNGSFGSRGNGIAGSRPDSYYEMLKTTYEKIKAVRPDVTVVGMATAGTPLDWIEEVFKLGGLNYMDVVSIHPYQSQRPPDGMIQAVRSTQELMRKYNNGQEKPIWYTEIGWPTKASIGIPENMQANYVVRTYVQALGEGVEKVFWYDLMNDGMQEDYYEHHLGMLRNREDERGAFTPKPSYASYSVMTRELVQATFVEQEYAGTDIFSYKFNKSGEELRVVWSNEPLQTAIETDDPIQITDMMGNTETYSPYQGKVFLTLSGEAHYIKGAIKGIAKSSMFSIFGESVVAGEGVALTLQMNNAGAVPAKVKFTFEAHVYEVEAAGGQQTKQPLQQTTIAKTGSRILTGYLEDEGRRIGKLQHVIQSLHPYEVKVYPAWGSKDSEQKTIELQIKNFSKQNELVINRVDWQLGDQQGAKTDKVIVQRDGTTVVSVALDVLNPEESYPVRIKVDFEQVEPFEYEGKFDFNPVLAQTIKVDGGLDQGIEAAVPTIHLSKGTVHMTNYLGESDLDGQFWLHYDRDHFYLTAKLSDDAHAYQAEGAEIWKNDSIQFAIAQGVPGSTSQWYEYGISDTAKGPQIYRWIAPTGVARGPVTNGQLQISRDEEQKLTIYELALPWSELAPIKYNQPDGIHFSLLVNDNDGTGRKGWIEWASGIGLEKKPSLYRTMQWLFDQAAWSAPVAKSADYKAVAGTAIQGVLEAEHDEGTTVHYELVDNGLQGTATIVDSSTGEFEYKPVFSASGEDTFTFHVYDGYEYSNTATVTITIDKKDVNPPISPGEYAPGTNVSTSGELYLPAGESGEVGLGKRVQLVIPSGSTNRATKLTIAELKDAVSLVEAERQLLSPVFEMSSKPDVPLQKPSVMSIAFDPAKLGNGQTAEIWHYDAENKLWTKIGGTVKDGIISAELKQLGIYAVFADDQEGAETDPNKPSFTDVNGHWGQAEIEKAVQFNIVQGYSDQTFHPDQSVSRQELIVMLDRALQPAGDGDEISFTDQAKIGAWAKASIARVVQAGWLTGYTDGSFRPGEGISRAEMSVILAKAANLPIGESEHTGFADDASIPAWARSYISAAVKDGLLQGRASNRFSASGVVTRAEAAIIAVRLMERMAE</sequence>
<dbReference type="GO" id="GO:0004553">
    <property type="term" value="F:hydrolase activity, hydrolyzing O-glycosyl compounds"/>
    <property type="evidence" value="ECO:0007669"/>
    <property type="project" value="InterPro"/>
</dbReference>
<proteinExistence type="predicted"/>
<dbReference type="CDD" id="cd11304">
    <property type="entry name" value="Cadherin_repeat"/>
    <property type="match status" value="1"/>
</dbReference>
<dbReference type="Proteomes" id="UP000245202">
    <property type="component" value="Unassembled WGS sequence"/>
</dbReference>
<dbReference type="InterPro" id="IPR010502">
    <property type="entry name" value="Carb-bd_dom_fam9"/>
</dbReference>
<dbReference type="InterPro" id="IPR024655">
    <property type="entry name" value="Asl1_glyco_hydro_catalytic"/>
</dbReference>
<dbReference type="InterPro" id="IPR001119">
    <property type="entry name" value="SLH_dom"/>
</dbReference>
<dbReference type="Pfam" id="PF06452">
    <property type="entry name" value="CBM9_1"/>
    <property type="match status" value="1"/>
</dbReference>
<dbReference type="PROSITE" id="PS51272">
    <property type="entry name" value="SLH"/>
    <property type="match status" value="3"/>
</dbReference>
<dbReference type="GO" id="GO:0016052">
    <property type="term" value="P:carbohydrate catabolic process"/>
    <property type="evidence" value="ECO:0007669"/>
    <property type="project" value="InterPro"/>
</dbReference>
<evidence type="ECO:0000313" key="3">
    <source>
        <dbReference type="Proteomes" id="UP000245202"/>
    </source>
</evidence>
<feature type="domain" description="SLH" evidence="1">
    <location>
        <begin position="1502"/>
        <end position="1565"/>
    </location>
</feature>
<dbReference type="Gene3D" id="2.60.120.260">
    <property type="entry name" value="Galactose-binding domain-like"/>
    <property type="match status" value="1"/>
</dbReference>